<dbReference type="Proteomes" id="UP000887565">
    <property type="component" value="Unplaced"/>
</dbReference>
<feature type="region of interest" description="Disordered" evidence="1">
    <location>
        <begin position="227"/>
        <end position="254"/>
    </location>
</feature>
<feature type="compositionally biased region" description="Low complexity" evidence="1">
    <location>
        <begin position="169"/>
        <end position="185"/>
    </location>
</feature>
<dbReference type="WBParaSite" id="nRc.2.0.1.t20983-RA">
    <property type="protein sequence ID" value="nRc.2.0.1.t20983-RA"/>
    <property type="gene ID" value="nRc.2.0.1.g20983"/>
</dbReference>
<keyword evidence="2" id="KW-1185">Reference proteome</keyword>
<feature type="compositionally biased region" description="Basic and acidic residues" evidence="1">
    <location>
        <begin position="54"/>
        <end position="94"/>
    </location>
</feature>
<proteinExistence type="predicted"/>
<feature type="region of interest" description="Disordered" evidence="1">
    <location>
        <begin position="1"/>
        <end position="107"/>
    </location>
</feature>
<evidence type="ECO:0000256" key="1">
    <source>
        <dbReference type="SAM" id="MobiDB-lite"/>
    </source>
</evidence>
<reference evidence="3" key="1">
    <citation type="submission" date="2022-11" db="UniProtKB">
        <authorList>
            <consortium name="WormBaseParasite"/>
        </authorList>
    </citation>
    <scope>IDENTIFICATION</scope>
</reference>
<feature type="compositionally biased region" description="Low complexity" evidence="1">
    <location>
        <begin position="24"/>
        <end position="45"/>
    </location>
</feature>
<protein>
    <submittedName>
        <fullName evidence="3">Uncharacterized protein</fullName>
    </submittedName>
</protein>
<feature type="region of interest" description="Disordered" evidence="1">
    <location>
        <begin position="196"/>
        <end position="215"/>
    </location>
</feature>
<evidence type="ECO:0000313" key="3">
    <source>
        <dbReference type="WBParaSite" id="nRc.2.0.1.t20983-RA"/>
    </source>
</evidence>
<feature type="compositionally biased region" description="Low complexity" evidence="1">
    <location>
        <begin position="196"/>
        <end position="214"/>
    </location>
</feature>
<feature type="region of interest" description="Disordered" evidence="1">
    <location>
        <begin position="147"/>
        <end position="191"/>
    </location>
</feature>
<sequence length="395" mass="43918">MPSERTTHHHKQGDKQKAREEAPKSSQTTPTPQPKITSTKTAAPARQPPPARQSDSHSSRHESHSRDDRHRKETQQHHATGHDSHQHEGRDDALPHPTLSEQTRQVHTTGFYKDAYWRSFHRSPPKLTDYISPLHRDAEIQKRMEALKNPPEDVFKAPLPPPPPMDVEPATSSATSLSPTATSQPPMAPMSATTTMVTHTTSLPPTAPTSAKSTMQAQPQLVIRTRPVLGVPPPTSSVPTVEPRLPSKATQLPNYTHFRPTDLPHCVTLLTPRHPPCIDPSIEFFTPRTLHKMVLINFFGCLGIRITMAIHIPATNASLALYQYFREHYRPSYREQQPPVLHDVAALILQWVAGLTIAKPIIPYLCCAGTISSPSGTCCYRNCCGQQVCHPTTHC</sequence>
<feature type="compositionally biased region" description="Basic and acidic residues" evidence="1">
    <location>
        <begin position="13"/>
        <end position="23"/>
    </location>
</feature>
<name>A0A915J5I9_ROMCU</name>
<organism evidence="2 3">
    <name type="scientific">Romanomermis culicivorax</name>
    <name type="common">Nematode worm</name>
    <dbReference type="NCBI Taxonomy" id="13658"/>
    <lineage>
        <taxon>Eukaryota</taxon>
        <taxon>Metazoa</taxon>
        <taxon>Ecdysozoa</taxon>
        <taxon>Nematoda</taxon>
        <taxon>Enoplea</taxon>
        <taxon>Dorylaimia</taxon>
        <taxon>Mermithida</taxon>
        <taxon>Mermithoidea</taxon>
        <taxon>Mermithidae</taxon>
        <taxon>Romanomermis</taxon>
    </lineage>
</organism>
<accession>A0A915J5I9</accession>
<dbReference type="AlphaFoldDB" id="A0A915J5I9"/>
<evidence type="ECO:0000313" key="2">
    <source>
        <dbReference type="Proteomes" id="UP000887565"/>
    </source>
</evidence>